<accession>A0A0C1Q467</accession>
<dbReference type="CDD" id="cd00586">
    <property type="entry name" value="4HBT"/>
    <property type="match status" value="1"/>
</dbReference>
<dbReference type="InterPro" id="IPR029069">
    <property type="entry name" value="HotDog_dom_sf"/>
</dbReference>
<dbReference type="OrthoDB" id="9800856at2"/>
<reference evidence="1 2" key="1">
    <citation type="submission" date="2014-12" db="EMBL/GenBank/DDBJ databases">
        <title>Draft Genome Sequence of Pseudoalteromonas luteoviolacea HI1.</title>
        <authorList>
            <person name="Asahina A.Y."/>
            <person name="Hadfield M.G."/>
        </authorList>
    </citation>
    <scope>NUCLEOTIDE SEQUENCE [LARGE SCALE GENOMIC DNA]</scope>
    <source>
        <strain evidence="1 2">HI1</strain>
    </source>
</reference>
<sequence>MRKFKPLLETSVEIEIPFHDCDPMNVVWHGNYARYFEVARCKLLSAYECGYDNMEKIGYVWPIIDMQTRFIGSCVFGQTINVCAQLVEYEDRLKIAYVITDVDTGKKLTTGVTTQVAVEMVSQSMQFTTPQPLVDRLRAAIETSSMPN</sequence>
<gene>
    <name evidence="1" type="ORF">JF50_21285</name>
</gene>
<protein>
    <submittedName>
        <fullName evidence="1">Thioesterase</fullName>
    </submittedName>
</protein>
<dbReference type="Proteomes" id="UP000031327">
    <property type="component" value="Unassembled WGS sequence"/>
</dbReference>
<dbReference type="Gene3D" id="3.10.129.10">
    <property type="entry name" value="Hotdog Thioesterase"/>
    <property type="match status" value="1"/>
</dbReference>
<proteinExistence type="predicted"/>
<dbReference type="RefSeq" id="WP_039611376.1">
    <property type="nucleotide sequence ID" value="NZ_JWIC01000009.1"/>
</dbReference>
<evidence type="ECO:0000313" key="1">
    <source>
        <dbReference type="EMBL" id="KID55386.1"/>
    </source>
</evidence>
<comment type="caution">
    <text evidence="1">The sequence shown here is derived from an EMBL/GenBank/DDBJ whole genome shotgun (WGS) entry which is preliminary data.</text>
</comment>
<dbReference type="EMBL" id="JWIC01000009">
    <property type="protein sequence ID" value="KID55386.1"/>
    <property type="molecule type" value="Genomic_DNA"/>
</dbReference>
<dbReference type="AlphaFoldDB" id="A0A0C1Q467"/>
<organism evidence="1 2">
    <name type="scientific">Pseudoalteromonas luteoviolacea</name>
    <dbReference type="NCBI Taxonomy" id="43657"/>
    <lineage>
        <taxon>Bacteria</taxon>
        <taxon>Pseudomonadati</taxon>
        <taxon>Pseudomonadota</taxon>
        <taxon>Gammaproteobacteria</taxon>
        <taxon>Alteromonadales</taxon>
        <taxon>Pseudoalteromonadaceae</taxon>
        <taxon>Pseudoalteromonas</taxon>
    </lineage>
</organism>
<dbReference type="Pfam" id="PF13279">
    <property type="entry name" value="4HBT_2"/>
    <property type="match status" value="1"/>
</dbReference>
<dbReference type="SUPFAM" id="SSF54637">
    <property type="entry name" value="Thioesterase/thiol ester dehydrase-isomerase"/>
    <property type="match status" value="1"/>
</dbReference>
<name>A0A0C1Q467_9GAMM</name>
<evidence type="ECO:0000313" key="2">
    <source>
        <dbReference type="Proteomes" id="UP000031327"/>
    </source>
</evidence>